<dbReference type="SUPFAM" id="SSF88946">
    <property type="entry name" value="Sigma2 domain of RNA polymerase sigma factors"/>
    <property type="match status" value="1"/>
</dbReference>
<dbReference type="Gene3D" id="1.10.10.10">
    <property type="entry name" value="Winged helix-like DNA-binding domain superfamily/Winged helix DNA-binding domain"/>
    <property type="match status" value="1"/>
</dbReference>
<dbReference type="InterPro" id="IPR007627">
    <property type="entry name" value="RNA_pol_sigma70_r2"/>
</dbReference>
<evidence type="ECO:0000313" key="7">
    <source>
        <dbReference type="EMBL" id="MFJ5444804.1"/>
    </source>
</evidence>
<dbReference type="InterPro" id="IPR013325">
    <property type="entry name" value="RNA_pol_sigma_r2"/>
</dbReference>
<keyword evidence="3" id="KW-0731">Sigma factor</keyword>
<gene>
    <name evidence="7" type="ORF">ACIKP9_01030</name>
</gene>
<keyword evidence="8" id="KW-1185">Reference proteome</keyword>
<organism evidence="7 8">
    <name type="scientific">Methylobacillus methanolivorans</name>
    <dbReference type="NCBI Taxonomy" id="1848927"/>
    <lineage>
        <taxon>Bacteria</taxon>
        <taxon>Pseudomonadati</taxon>
        <taxon>Pseudomonadota</taxon>
        <taxon>Betaproteobacteria</taxon>
        <taxon>Nitrosomonadales</taxon>
        <taxon>Methylophilaceae</taxon>
        <taxon>Methylobacillus</taxon>
    </lineage>
</organism>
<feature type="domain" description="RNA polymerase sigma-70 region 2" evidence="5">
    <location>
        <begin position="15"/>
        <end position="80"/>
    </location>
</feature>
<dbReference type="Pfam" id="PF08281">
    <property type="entry name" value="Sigma70_r4_2"/>
    <property type="match status" value="1"/>
</dbReference>
<accession>A0ABW8GHZ7</accession>
<name>A0ABW8GHZ7_9PROT</name>
<dbReference type="CDD" id="cd06171">
    <property type="entry name" value="Sigma70_r4"/>
    <property type="match status" value="1"/>
</dbReference>
<dbReference type="PANTHER" id="PTHR43133:SF63">
    <property type="entry name" value="RNA POLYMERASE SIGMA FACTOR FECI-RELATED"/>
    <property type="match status" value="1"/>
</dbReference>
<dbReference type="Proteomes" id="UP001617669">
    <property type="component" value="Unassembled WGS sequence"/>
</dbReference>
<evidence type="ECO:0000256" key="1">
    <source>
        <dbReference type="ARBA" id="ARBA00010641"/>
    </source>
</evidence>
<keyword evidence="2" id="KW-0805">Transcription regulation</keyword>
<dbReference type="InterPro" id="IPR039425">
    <property type="entry name" value="RNA_pol_sigma-70-like"/>
</dbReference>
<dbReference type="Gene3D" id="1.10.1740.10">
    <property type="match status" value="1"/>
</dbReference>
<dbReference type="RefSeq" id="WP_400878122.1">
    <property type="nucleotide sequence ID" value="NZ_JBIWXY010000001.1"/>
</dbReference>
<evidence type="ECO:0000256" key="4">
    <source>
        <dbReference type="ARBA" id="ARBA00023163"/>
    </source>
</evidence>
<dbReference type="InterPro" id="IPR014284">
    <property type="entry name" value="RNA_pol_sigma-70_dom"/>
</dbReference>
<dbReference type="InterPro" id="IPR013324">
    <property type="entry name" value="RNA_pol_sigma_r3/r4-like"/>
</dbReference>
<evidence type="ECO:0000259" key="6">
    <source>
        <dbReference type="Pfam" id="PF08281"/>
    </source>
</evidence>
<dbReference type="SUPFAM" id="SSF88659">
    <property type="entry name" value="Sigma3 and sigma4 domains of RNA polymerase sigma factors"/>
    <property type="match status" value="1"/>
</dbReference>
<feature type="domain" description="RNA polymerase sigma factor 70 region 4 type 2" evidence="6">
    <location>
        <begin position="116"/>
        <end position="163"/>
    </location>
</feature>
<evidence type="ECO:0000256" key="3">
    <source>
        <dbReference type="ARBA" id="ARBA00023082"/>
    </source>
</evidence>
<evidence type="ECO:0000313" key="8">
    <source>
        <dbReference type="Proteomes" id="UP001617669"/>
    </source>
</evidence>
<comment type="caution">
    <text evidence="7">The sequence shown here is derived from an EMBL/GenBank/DDBJ whole genome shotgun (WGS) entry which is preliminary data.</text>
</comment>
<evidence type="ECO:0000259" key="5">
    <source>
        <dbReference type="Pfam" id="PF04542"/>
    </source>
</evidence>
<keyword evidence="4" id="KW-0804">Transcription</keyword>
<comment type="similarity">
    <text evidence="1">Belongs to the sigma-70 factor family. ECF subfamily.</text>
</comment>
<dbReference type="PANTHER" id="PTHR43133">
    <property type="entry name" value="RNA POLYMERASE ECF-TYPE SIGMA FACTO"/>
    <property type="match status" value="1"/>
</dbReference>
<dbReference type="InterPro" id="IPR013249">
    <property type="entry name" value="RNA_pol_sigma70_r4_t2"/>
</dbReference>
<dbReference type="InterPro" id="IPR036388">
    <property type="entry name" value="WH-like_DNA-bd_sf"/>
</dbReference>
<evidence type="ECO:0000256" key="2">
    <source>
        <dbReference type="ARBA" id="ARBA00023015"/>
    </source>
</evidence>
<dbReference type="EMBL" id="JBIWXY010000001">
    <property type="protein sequence ID" value="MFJ5444804.1"/>
    <property type="molecule type" value="Genomic_DNA"/>
</dbReference>
<sequence length="169" mass="19098">MSQDHLFKQGVIQLLYQEHHAWLRAWINKKLGCRQGAADLTQDTFLSLLLKADLPVLQEPRAYLSRVAHGLMVDQLRRRDLERAYLEALAQFAPVEVASPEARAMVLDILIKLDIMLDGLPTKVRTAFLLLQLEGLSYAEIANQLGVSTRTVGNYVARAMLQCMVLLEE</sequence>
<reference evidence="7 8" key="1">
    <citation type="submission" date="2024-11" db="EMBL/GenBank/DDBJ databases">
        <authorList>
            <person name="Kaparullina E.N."/>
            <person name="Delegan Y.A."/>
            <person name="Doronina N.V."/>
        </authorList>
    </citation>
    <scope>NUCLEOTIDE SEQUENCE [LARGE SCALE GENOMIC DNA]</scope>
    <source>
        <strain evidence="7 8">7sh_L</strain>
    </source>
</reference>
<proteinExistence type="inferred from homology"/>
<dbReference type="Pfam" id="PF04542">
    <property type="entry name" value="Sigma70_r2"/>
    <property type="match status" value="1"/>
</dbReference>
<dbReference type="NCBIfam" id="TIGR02937">
    <property type="entry name" value="sigma70-ECF"/>
    <property type="match status" value="1"/>
</dbReference>
<protein>
    <submittedName>
        <fullName evidence="7">Sigma-70 family RNA polymerase sigma factor</fullName>
    </submittedName>
</protein>